<dbReference type="Gene3D" id="3.40.50.300">
    <property type="entry name" value="P-loop containing nucleotide triphosphate hydrolases"/>
    <property type="match status" value="1"/>
</dbReference>
<dbReference type="SUPFAM" id="SSF52540">
    <property type="entry name" value="P-loop containing nucleoside triphosphate hydrolases"/>
    <property type="match status" value="1"/>
</dbReference>
<dbReference type="InterPro" id="IPR027417">
    <property type="entry name" value="P-loop_NTPase"/>
</dbReference>
<protein>
    <recommendedName>
        <fullName evidence="1">RNA helicase</fullName>
        <ecNumber evidence="1">3.6.4.13</ecNumber>
    </recommendedName>
</protein>
<evidence type="ECO:0000256" key="2">
    <source>
        <dbReference type="ARBA" id="ARBA00047984"/>
    </source>
</evidence>
<name>A0AAV0ZFE4_VICFA</name>
<dbReference type="PANTHER" id="PTHR18934">
    <property type="entry name" value="ATP-DEPENDENT RNA HELICASE"/>
    <property type="match status" value="1"/>
</dbReference>
<dbReference type="EMBL" id="OX451735">
    <property type="protein sequence ID" value="CAI8595125.1"/>
    <property type="molecule type" value="Genomic_DNA"/>
</dbReference>
<organism evidence="3 4">
    <name type="scientific">Vicia faba</name>
    <name type="common">Broad bean</name>
    <name type="synonym">Faba vulgaris</name>
    <dbReference type="NCBI Taxonomy" id="3906"/>
    <lineage>
        <taxon>Eukaryota</taxon>
        <taxon>Viridiplantae</taxon>
        <taxon>Streptophyta</taxon>
        <taxon>Embryophyta</taxon>
        <taxon>Tracheophyta</taxon>
        <taxon>Spermatophyta</taxon>
        <taxon>Magnoliopsida</taxon>
        <taxon>eudicotyledons</taxon>
        <taxon>Gunneridae</taxon>
        <taxon>Pentapetalae</taxon>
        <taxon>rosids</taxon>
        <taxon>fabids</taxon>
        <taxon>Fabales</taxon>
        <taxon>Fabaceae</taxon>
        <taxon>Papilionoideae</taxon>
        <taxon>50 kb inversion clade</taxon>
        <taxon>NPAAA clade</taxon>
        <taxon>Hologalegina</taxon>
        <taxon>IRL clade</taxon>
        <taxon>Fabeae</taxon>
        <taxon>Vicia</taxon>
    </lineage>
</organism>
<proteinExistence type="predicted"/>
<comment type="catalytic activity">
    <reaction evidence="2">
        <text>ATP + H2O = ADP + phosphate + H(+)</text>
        <dbReference type="Rhea" id="RHEA:13065"/>
        <dbReference type="ChEBI" id="CHEBI:15377"/>
        <dbReference type="ChEBI" id="CHEBI:15378"/>
        <dbReference type="ChEBI" id="CHEBI:30616"/>
        <dbReference type="ChEBI" id="CHEBI:43474"/>
        <dbReference type="ChEBI" id="CHEBI:456216"/>
        <dbReference type="EC" id="3.6.4.13"/>
    </reaction>
</comment>
<dbReference type="EC" id="3.6.4.13" evidence="1"/>
<dbReference type="AlphaFoldDB" id="A0AAV0ZFE4"/>
<sequence>MARKMFNNGELDLKIGEEQGKGYDFDLFIIGAGSGGVRDARFSSNFGEKVRSFILSLEKQALASALSSLICFIAAVTSKSRPLNLVACGLRCQLREEVGYAIRFRDRTSCNTRIMYLSDDFLLQESLAGLELRDYSIIILDEAHGWSLNT</sequence>
<gene>
    <name evidence="3" type="ORF">VFH_I175680</name>
</gene>
<dbReference type="Proteomes" id="UP001157006">
    <property type="component" value="Chromosome 1S"/>
</dbReference>
<accession>A0AAV0ZFE4</accession>
<evidence type="ECO:0000313" key="3">
    <source>
        <dbReference type="EMBL" id="CAI8595125.1"/>
    </source>
</evidence>
<evidence type="ECO:0000313" key="4">
    <source>
        <dbReference type="Proteomes" id="UP001157006"/>
    </source>
</evidence>
<reference evidence="3 4" key="1">
    <citation type="submission" date="2023-01" db="EMBL/GenBank/DDBJ databases">
        <authorList>
            <person name="Kreplak J."/>
        </authorList>
    </citation>
    <scope>NUCLEOTIDE SEQUENCE [LARGE SCALE GENOMIC DNA]</scope>
</reference>
<dbReference type="GO" id="GO:0003723">
    <property type="term" value="F:RNA binding"/>
    <property type="evidence" value="ECO:0007669"/>
    <property type="project" value="TreeGrafter"/>
</dbReference>
<evidence type="ECO:0000256" key="1">
    <source>
        <dbReference type="ARBA" id="ARBA00012552"/>
    </source>
</evidence>
<dbReference type="GO" id="GO:0003724">
    <property type="term" value="F:RNA helicase activity"/>
    <property type="evidence" value="ECO:0007669"/>
    <property type="project" value="UniProtKB-EC"/>
</dbReference>
<dbReference type="PANTHER" id="PTHR18934:SF234">
    <property type="entry name" value="PRE-MRNA-SPLICING FACTOR ATP-DEPENDENT RNA HELICASE DEAH4-RELATED"/>
    <property type="match status" value="1"/>
</dbReference>
<keyword evidence="4" id="KW-1185">Reference proteome</keyword>